<organism evidence="1">
    <name type="scientific">Tetraodon nigroviridis</name>
    <name type="common">Spotted green pufferfish</name>
    <name type="synonym">Chelonodon nigroviridis</name>
    <dbReference type="NCBI Taxonomy" id="99883"/>
    <lineage>
        <taxon>Eukaryota</taxon>
        <taxon>Metazoa</taxon>
        <taxon>Chordata</taxon>
        <taxon>Craniata</taxon>
        <taxon>Vertebrata</taxon>
        <taxon>Euteleostomi</taxon>
        <taxon>Actinopterygii</taxon>
        <taxon>Neopterygii</taxon>
        <taxon>Teleostei</taxon>
        <taxon>Neoteleostei</taxon>
        <taxon>Acanthomorphata</taxon>
        <taxon>Eupercaria</taxon>
        <taxon>Tetraodontiformes</taxon>
        <taxon>Tetradontoidea</taxon>
        <taxon>Tetraodontidae</taxon>
        <taxon>Tetraodon</taxon>
    </lineage>
</organism>
<protein>
    <submittedName>
        <fullName evidence="1">(spotted green pufferfish) hypothetical protein</fullName>
    </submittedName>
</protein>
<dbReference type="EMBL" id="CAAE01015025">
    <property type="protein sequence ID" value="CAG10974.1"/>
    <property type="molecule type" value="Genomic_DNA"/>
</dbReference>
<comment type="caution">
    <text evidence="1">The sequence shown here is derived from an EMBL/GenBank/DDBJ whole genome shotgun (WGS) entry which is preliminary data.</text>
</comment>
<reference evidence="1" key="1">
    <citation type="journal article" date="2004" name="Nature">
        <title>Genome duplication in the teleost fish Tetraodon nigroviridis reveals the early vertebrate proto-karyotype.</title>
        <authorList>
            <person name="Jaillon O."/>
            <person name="Aury J.-M."/>
            <person name="Brunet F."/>
            <person name="Petit J.-L."/>
            <person name="Stange-Thomann N."/>
            <person name="Mauceli E."/>
            <person name="Bouneau L."/>
            <person name="Fischer C."/>
            <person name="Ozouf-Costaz C."/>
            <person name="Bernot A."/>
            <person name="Nicaud S."/>
            <person name="Jaffe D."/>
            <person name="Fisher S."/>
            <person name="Lutfalla G."/>
            <person name="Dossat C."/>
            <person name="Segurens B."/>
            <person name="Dasilva C."/>
            <person name="Salanoubat M."/>
            <person name="Levy M."/>
            <person name="Boudet N."/>
            <person name="Castellano S."/>
            <person name="Anthouard V."/>
            <person name="Jubin C."/>
            <person name="Castelli V."/>
            <person name="Katinka M."/>
            <person name="Vacherie B."/>
            <person name="Biemont C."/>
            <person name="Skalli Z."/>
            <person name="Cattolico L."/>
            <person name="Poulain J."/>
            <person name="De Berardinis V."/>
            <person name="Cruaud C."/>
            <person name="Duprat S."/>
            <person name="Brottier P."/>
            <person name="Coutanceau J.-P."/>
            <person name="Gouzy J."/>
            <person name="Parra G."/>
            <person name="Lardier G."/>
            <person name="Chapple C."/>
            <person name="McKernan K.J."/>
            <person name="McEwan P."/>
            <person name="Bosak S."/>
            <person name="Kellis M."/>
            <person name="Volff J.-N."/>
            <person name="Guigo R."/>
            <person name="Zody M.C."/>
            <person name="Mesirov J."/>
            <person name="Lindblad-Toh K."/>
            <person name="Birren B."/>
            <person name="Nusbaum C."/>
            <person name="Kahn D."/>
            <person name="Robinson-Rechavi M."/>
            <person name="Laudet V."/>
            <person name="Schachter V."/>
            <person name="Quetier F."/>
            <person name="Saurin W."/>
            <person name="Scarpelli C."/>
            <person name="Wincker P."/>
            <person name="Lander E.S."/>
            <person name="Weissenbach J."/>
            <person name="Roest Crollius H."/>
        </authorList>
    </citation>
    <scope>NUCLEOTIDE SEQUENCE [LARGE SCALE GENOMIC DNA]</scope>
</reference>
<sequence length="46" mass="5035">MDGDAPGMGCMKGLYHKLGKRKCEGNRVMEYVSGARGFGLFCGRLH</sequence>
<name>Q4RKV8_TETNG</name>
<gene>
    <name evidence="1" type="ORF">GSTENG00032767001</name>
</gene>
<accession>Q4RKV8</accession>
<evidence type="ECO:0000313" key="1">
    <source>
        <dbReference type="EMBL" id="CAG10974.1"/>
    </source>
</evidence>
<proteinExistence type="predicted"/>
<dbReference type="KEGG" id="tng:GSTEN00032767G001"/>
<reference evidence="1" key="2">
    <citation type="submission" date="2004-02" db="EMBL/GenBank/DDBJ databases">
        <authorList>
            <consortium name="Genoscope"/>
            <consortium name="Whitehead Institute Centre for Genome Research"/>
        </authorList>
    </citation>
    <scope>NUCLEOTIDE SEQUENCE</scope>
</reference>
<dbReference type="AlphaFoldDB" id="Q4RKV8"/>